<comment type="caution">
    <text evidence="2">The sequence shown here is derived from an EMBL/GenBank/DDBJ whole genome shotgun (WGS) entry which is preliminary data.</text>
</comment>
<sequence length="104" mass="11160">MVTSAQLALTQPPISSLIPSVGNTVTVKLDDCNFVTWKFQLELLLDGNGILGFIDGFIPCPVNSESDTGTVVNDTAMSDAYKIWKIHDKALMTLITATLSTTAL</sequence>
<dbReference type="PANTHER" id="PTHR47481:SF31">
    <property type="entry name" value="OS01G0873500 PROTEIN"/>
    <property type="match status" value="1"/>
</dbReference>
<dbReference type="EMBL" id="VIEB01000833">
    <property type="protein sequence ID" value="TQD79912.1"/>
    <property type="molecule type" value="Genomic_DNA"/>
</dbReference>
<reference evidence="2 3" key="1">
    <citation type="journal article" date="2019" name="G3 (Bethesda)">
        <title>Sequencing of a Wild Apple (Malus baccata) Genome Unravels the Differences Between Cultivated and Wild Apple Species Regarding Disease Resistance and Cold Tolerance.</title>
        <authorList>
            <person name="Chen X."/>
        </authorList>
    </citation>
    <scope>NUCLEOTIDE SEQUENCE [LARGE SCALE GENOMIC DNA]</scope>
    <source>
        <strain evidence="3">cv. Shandingzi</strain>
        <tissue evidence="2">Leaves</tissue>
    </source>
</reference>
<evidence type="ECO:0000313" key="2">
    <source>
        <dbReference type="EMBL" id="TQD79912.1"/>
    </source>
</evidence>
<dbReference type="Pfam" id="PF14244">
    <property type="entry name" value="Retrotran_gag_3"/>
    <property type="match status" value="1"/>
</dbReference>
<protein>
    <recommendedName>
        <fullName evidence="1">Retrotransposon Copia-like N-terminal domain-containing protein</fullName>
    </recommendedName>
</protein>
<dbReference type="Proteomes" id="UP000315295">
    <property type="component" value="Unassembled WGS sequence"/>
</dbReference>
<dbReference type="AlphaFoldDB" id="A0A540L0W8"/>
<name>A0A540L0W8_MALBA</name>
<feature type="domain" description="Retrotransposon Copia-like N-terminal" evidence="1">
    <location>
        <begin position="25"/>
        <end position="61"/>
    </location>
</feature>
<dbReference type="PANTHER" id="PTHR47481">
    <property type="match status" value="1"/>
</dbReference>
<organism evidence="2 3">
    <name type="scientific">Malus baccata</name>
    <name type="common">Siberian crab apple</name>
    <name type="synonym">Pyrus baccata</name>
    <dbReference type="NCBI Taxonomy" id="106549"/>
    <lineage>
        <taxon>Eukaryota</taxon>
        <taxon>Viridiplantae</taxon>
        <taxon>Streptophyta</taxon>
        <taxon>Embryophyta</taxon>
        <taxon>Tracheophyta</taxon>
        <taxon>Spermatophyta</taxon>
        <taxon>Magnoliopsida</taxon>
        <taxon>eudicotyledons</taxon>
        <taxon>Gunneridae</taxon>
        <taxon>Pentapetalae</taxon>
        <taxon>rosids</taxon>
        <taxon>fabids</taxon>
        <taxon>Rosales</taxon>
        <taxon>Rosaceae</taxon>
        <taxon>Amygdaloideae</taxon>
        <taxon>Maleae</taxon>
        <taxon>Malus</taxon>
    </lineage>
</organism>
<accession>A0A540L0W8</accession>
<proteinExistence type="predicted"/>
<evidence type="ECO:0000313" key="3">
    <source>
        <dbReference type="Proteomes" id="UP000315295"/>
    </source>
</evidence>
<gene>
    <name evidence="2" type="ORF">C1H46_034544</name>
</gene>
<dbReference type="InterPro" id="IPR029472">
    <property type="entry name" value="Copia-like_N"/>
</dbReference>
<evidence type="ECO:0000259" key="1">
    <source>
        <dbReference type="Pfam" id="PF14244"/>
    </source>
</evidence>
<keyword evidence="3" id="KW-1185">Reference proteome</keyword>